<sequence>MIRILIAEDQAMVRGALATLLDLEDDFEVIASVGNGLEAVERAKVLLPDVALLDIEMPKMSGLEVVEKLRSAVPSCRCVLVTTFARPGYMQRAIKAGARGYLLKDAQVEELAAAIRRIVAGDRVMSPELMMAAMECTNPLTDRESEVLRLAAQGMTTRELARTLCLSEGTVRNYLSETMSKLSTNSRQEAIKTAESQGWI</sequence>
<name>A0ABY6Z1B6_9BACL</name>
<evidence type="ECO:0000256" key="5">
    <source>
        <dbReference type="PROSITE-ProRule" id="PRU00169"/>
    </source>
</evidence>
<dbReference type="CDD" id="cd06170">
    <property type="entry name" value="LuxR_C_like"/>
    <property type="match status" value="1"/>
</dbReference>
<evidence type="ECO:0000256" key="2">
    <source>
        <dbReference type="ARBA" id="ARBA00023015"/>
    </source>
</evidence>
<dbReference type="CDD" id="cd19930">
    <property type="entry name" value="REC_DesR-like"/>
    <property type="match status" value="1"/>
</dbReference>
<feature type="domain" description="Response regulatory" evidence="7">
    <location>
        <begin position="3"/>
        <end position="119"/>
    </location>
</feature>
<protein>
    <submittedName>
        <fullName evidence="8">Response regulator transcription factor</fullName>
    </submittedName>
</protein>
<evidence type="ECO:0000313" key="9">
    <source>
        <dbReference type="Proteomes" id="UP001164803"/>
    </source>
</evidence>
<dbReference type="Pfam" id="PF00072">
    <property type="entry name" value="Response_reg"/>
    <property type="match status" value="1"/>
</dbReference>
<dbReference type="SUPFAM" id="SSF46894">
    <property type="entry name" value="C-terminal effector domain of the bipartite response regulators"/>
    <property type="match status" value="1"/>
</dbReference>
<dbReference type="InterPro" id="IPR039420">
    <property type="entry name" value="WalR-like"/>
</dbReference>
<dbReference type="SMART" id="SM00421">
    <property type="entry name" value="HTH_LUXR"/>
    <property type="match status" value="1"/>
</dbReference>
<keyword evidence="3" id="KW-0238">DNA-binding</keyword>
<feature type="modified residue" description="4-aspartylphosphate" evidence="5">
    <location>
        <position position="54"/>
    </location>
</feature>
<proteinExistence type="predicted"/>
<dbReference type="PANTHER" id="PTHR43214:SF42">
    <property type="entry name" value="TRANSCRIPTIONAL REGULATORY PROTEIN DESR"/>
    <property type="match status" value="1"/>
</dbReference>
<keyword evidence="4" id="KW-0804">Transcription</keyword>
<dbReference type="Proteomes" id="UP001164803">
    <property type="component" value="Chromosome"/>
</dbReference>
<evidence type="ECO:0000256" key="1">
    <source>
        <dbReference type="ARBA" id="ARBA00022553"/>
    </source>
</evidence>
<keyword evidence="2" id="KW-0805">Transcription regulation</keyword>
<reference evidence="8" key="1">
    <citation type="submission" date="2022-08" db="EMBL/GenBank/DDBJ databases">
        <title>Alicyclobacillus dauci DSM2870, complete genome.</title>
        <authorList>
            <person name="Wang Q."/>
            <person name="Cai R."/>
            <person name="Wang Z."/>
        </authorList>
    </citation>
    <scope>NUCLEOTIDE SEQUENCE</scope>
    <source>
        <strain evidence="8">DSM 28700</strain>
    </source>
</reference>
<dbReference type="SMART" id="SM00448">
    <property type="entry name" value="REC"/>
    <property type="match status" value="1"/>
</dbReference>
<dbReference type="EMBL" id="CP104064">
    <property type="protein sequence ID" value="WAH36519.1"/>
    <property type="molecule type" value="Genomic_DNA"/>
</dbReference>
<dbReference type="SUPFAM" id="SSF52172">
    <property type="entry name" value="CheY-like"/>
    <property type="match status" value="1"/>
</dbReference>
<dbReference type="InterPro" id="IPR000792">
    <property type="entry name" value="Tscrpt_reg_LuxR_C"/>
</dbReference>
<dbReference type="InterPro" id="IPR016032">
    <property type="entry name" value="Sig_transdc_resp-reg_C-effctor"/>
</dbReference>
<dbReference type="Gene3D" id="3.40.50.2300">
    <property type="match status" value="1"/>
</dbReference>
<keyword evidence="9" id="KW-1185">Reference proteome</keyword>
<organism evidence="8 9">
    <name type="scientific">Alicyclobacillus dauci</name>
    <dbReference type="NCBI Taxonomy" id="1475485"/>
    <lineage>
        <taxon>Bacteria</taxon>
        <taxon>Bacillati</taxon>
        <taxon>Bacillota</taxon>
        <taxon>Bacilli</taxon>
        <taxon>Bacillales</taxon>
        <taxon>Alicyclobacillaceae</taxon>
        <taxon>Alicyclobacillus</taxon>
    </lineage>
</organism>
<keyword evidence="1 5" id="KW-0597">Phosphoprotein</keyword>
<evidence type="ECO:0000256" key="3">
    <source>
        <dbReference type="ARBA" id="ARBA00023125"/>
    </source>
</evidence>
<gene>
    <name evidence="8" type="ORF">NZD86_20290</name>
</gene>
<dbReference type="RefSeq" id="WP_268043869.1">
    <property type="nucleotide sequence ID" value="NZ_CP104064.1"/>
</dbReference>
<dbReference type="InterPro" id="IPR011006">
    <property type="entry name" value="CheY-like_superfamily"/>
</dbReference>
<evidence type="ECO:0000259" key="6">
    <source>
        <dbReference type="PROSITE" id="PS50043"/>
    </source>
</evidence>
<dbReference type="PANTHER" id="PTHR43214">
    <property type="entry name" value="TWO-COMPONENT RESPONSE REGULATOR"/>
    <property type="match status" value="1"/>
</dbReference>
<feature type="domain" description="HTH luxR-type" evidence="6">
    <location>
        <begin position="133"/>
        <end position="198"/>
    </location>
</feature>
<evidence type="ECO:0000259" key="7">
    <source>
        <dbReference type="PROSITE" id="PS50110"/>
    </source>
</evidence>
<evidence type="ECO:0000256" key="4">
    <source>
        <dbReference type="ARBA" id="ARBA00023163"/>
    </source>
</evidence>
<accession>A0ABY6Z1B6</accession>
<dbReference type="PRINTS" id="PR00038">
    <property type="entry name" value="HTHLUXR"/>
</dbReference>
<dbReference type="InterPro" id="IPR001789">
    <property type="entry name" value="Sig_transdc_resp-reg_receiver"/>
</dbReference>
<dbReference type="PROSITE" id="PS50110">
    <property type="entry name" value="RESPONSE_REGULATORY"/>
    <property type="match status" value="1"/>
</dbReference>
<dbReference type="PROSITE" id="PS50043">
    <property type="entry name" value="HTH_LUXR_2"/>
    <property type="match status" value="1"/>
</dbReference>
<evidence type="ECO:0000313" key="8">
    <source>
        <dbReference type="EMBL" id="WAH36519.1"/>
    </source>
</evidence>
<dbReference type="Pfam" id="PF00196">
    <property type="entry name" value="GerE"/>
    <property type="match status" value="1"/>
</dbReference>